<reference evidence="3 4" key="1">
    <citation type="journal article" date="2009" name="Science">
        <title>Green evolution and dynamic adaptations revealed by genomes of the marine picoeukaryotes Micromonas.</title>
        <authorList>
            <person name="Worden A.Z."/>
            <person name="Lee J.H."/>
            <person name="Mock T."/>
            <person name="Rouze P."/>
            <person name="Simmons M.P."/>
            <person name="Aerts A.L."/>
            <person name="Allen A.E."/>
            <person name="Cuvelier M.L."/>
            <person name="Derelle E."/>
            <person name="Everett M.V."/>
            <person name="Foulon E."/>
            <person name="Grimwood J."/>
            <person name="Gundlach H."/>
            <person name="Henrissat B."/>
            <person name="Napoli C."/>
            <person name="McDonald S.M."/>
            <person name="Parker M.S."/>
            <person name="Rombauts S."/>
            <person name="Salamov A."/>
            <person name="Von Dassow P."/>
            <person name="Badger J.H."/>
            <person name="Coutinho P.M."/>
            <person name="Demir E."/>
            <person name="Dubchak I."/>
            <person name="Gentemann C."/>
            <person name="Eikrem W."/>
            <person name="Gready J.E."/>
            <person name="John U."/>
            <person name="Lanier W."/>
            <person name="Lindquist E.A."/>
            <person name="Lucas S."/>
            <person name="Mayer K.F."/>
            <person name="Moreau H."/>
            <person name="Not F."/>
            <person name="Otillar R."/>
            <person name="Panaud O."/>
            <person name="Pangilinan J."/>
            <person name="Paulsen I."/>
            <person name="Piegu B."/>
            <person name="Poliakov A."/>
            <person name="Robbens S."/>
            <person name="Schmutz J."/>
            <person name="Toulza E."/>
            <person name="Wyss T."/>
            <person name="Zelensky A."/>
            <person name="Zhou K."/>
            <person name="Armbrust E.V."/>
            <person name="Bhattacharya D."/>
            <person name="Goodenough U.W."/>
            <person name="Van de Peer Y."/>
            <person name="Grigoriev I.V."/>
        </authorList>
    </citation>
    <scope>NUCLEOTIDE SEQUENCE [LARGE SCALE GENOMIC DNA]</scope>
    <source>
        <strain evidence="3 4">CCMP1545</strain>
    </source>
</reference>
<dbReference type="EMBL" id="GG663743">
    <property type="protein sequence ID" value="EEH54621.1"/>
    <property type="molecule type" value="Genomic_DNA"/>
</dbReference>
<dbReference type="AlphaFoldDB" id="C1MZK8"/>
<dbReference type="PANTHER" id="PTHR14362:SF2">
    <property type="entry name" value="COILED-COIL DOMAIN-CONTAINING PROTEIN 81"/>
    <property type="match status" value="1"/>
</dbReference>
<protein>
    <submittedName>
        <fullName evidence="3">Predicted protein</fullName>
    </submittedName>
</protein>
<name>C1MZK8_MICPC</name>
<sequence>MTRAGVAPEEHVFVTTVTTITEDVADGIYCQRMALDARKCRGAWLSFCDFLFNVLKNNKGVSMPGLGSFAIGQCVDALSGSMQTSRAPVFVLSERFKSVPQHKSRFYLKTPATYQRINSLALARRCKMHKSALTHVLKEIFAAIAACVREGEPVDIDFTFARLSNVNGPIEMRFNQSFLNDYGIDADEHPPSTRHHFLPIHPKHELTKKVTTTTPEIERIIAKKEALKALRAAKANPHNTSLSIAGRNALAGEDGDALDAATAGVKPASVTADAVIRSAVTDAGKTFMKICSKHDRLGSGAVGRLVIERILNGPECSGLIADLSAKAVFDAMNDNAGGRLKRFVYYKPLLATLEAARETASALWPSLPESAWNEEEVAAIEEEKAEAAALAADAEIDAEIENAINTMKFADLPPRPKTAGAAAVASGVPEGAESIADLVSTMGVHTRGLDRVEISKFNRQYGPALSSFRRGSAGEVTPKVTNNRAMELSFKPKGAVNPLGAFLQSQMDQKAAAERAEKAATKALADALVADAKASIAAEEATTRQKNEKIASDLLSGWEMQLTARNTIKKNLDTLERSWPFGPAHVKPSTPLYFESSRR</sequence>
<keyword evidence="4" id="KW-1185">Reference proteome</keyword>
<evidence type="ECO:0000313" key="4">
    <source>
        <dbReference type="Proteomes" id="UP000001876"/>
    </source>
</evidence>
<organism evidence="4">
    <name type="scientific">Micromonas pusilla (strain CCMP1545)</name>
    <name type="common">Picoplanktonic green alga</name>
    <dbReference type="NCBI Taxonomy" id="564608"/>
    <lineage>
        <taxon>Eukaryota</taxon>
        <taxon>Viridiplantae</taxon>
        <taxon>Chlorophyta</taxon>
        <taxon>Mamiellophyceae</taxon>
        <taxon>Mamiellales</taxon>
        <taxon>Mamiellaceae</taxon>
        <taxon>Micromonas</taxon>
    </lineage>
</organism>
<accession>C1MZK8</accession>
<dbReference type="KEGG" id="mpp:MICPUCDRAFT_48103"/>
<dbReference type="OrthoDB" id="125906at2759"/>
<dbReference type="GO" id="GO:0005815">
    <property type="term" value="C:microtubule organizing center"/>
    <property type="evidence" value="ECO:0007669"/>
    <property type="project" value="TreeGrafter"/>
</dbReference>
<dbReference type="PANTHER" id="PTHR14362">
    <property type="entry name" value="COILED-COIL DOMAIN-CONTAINING PROTEIN 81"/>
    <property type="match status" value="1"/>
</dbReference>
<dbReference type="GeneID" id="9686676"/>
<dbReference type="Proteomes" id="UP000001876">
    <property type="component" value="Unassembled WGS sequence"/>
</dbReference>
<evidence type="ECO:0000259" key="2">
    <source>
        <dbReference type="Pfam" id="PF18289"/>
    </source>
</evidence>
<evidence type="ECO:0000259" key="1">
    <source>
        <dbReference type="Pfam" id="PF14908"/>
    </source>
</evidence>
<dbReference type="OMA" id="EERENWA"/>
<proteinExistence type="predicted"/>
<dbReference type="RefSeq" id="XP_003060971.1">
    <property type="nucleotide sequence ID" value="XM_003060925.1"/>
</dbReference>
<dbReference type="Pfam" id="PF14908">
    <property type="entry name" value="HU-CCDC81_euk_1"/>
    <property type="match status" value="1"/>
</dbReference>
<feature type="domain" description="CCDC81 HU" evidence="2">
    <location>
        <begin position="114"/>
        <end position="182"/>
    </location>
</feature>
<dbReference type="Pfam" id="PF18289">
    <property type="entry name" value="HU-CCDC81_euk_2"/>
    <property type="match status" value="1"/>
</dbReference>
<dbReference type="InterPro" id="IPR028034">
    <property type="entry name" value="HU-CCDC81"/>
</dbReference>
<gene>
    <name evidence="3" type="ORF">MICPUCDRAFT_48103</name>
</gene>
<evidence type="ECO:0000313" key="3">
    <source>
        <dbReference type="EMBL" id="EEH54621.1"/>
    </source>
</evidence>
<feature type="domain" description="CCDC81 HU" evidence="1">
    <location>
        <begin position="29"/>
        <end position="103"/>
    </location>
</feature>
<dbReference type="InterPro" id="IPR040673">
    <property type="entry name" value="CCDC81_HU_dom_2"/>
</dbReference>
<dbReference type="InterPro" id="IPR026295">
    <property type="entry name" value="CCD81"/>
</dbReference>